<proteinExistence type="inferred from homology"/>
<gene>
    <name evidence="16" type="ORF">BPAG_LOCUS11179</name>
</gene>
<feature type="region of interest" description="Disordered" evidence="14">
    <location>
        <begin position="107"/>
        <end position="138"/>
    </location>
</feature>
<protein>
    <recommendedName>
        <fullName evidence="9">Ubiquitin carboxyl-terminal hydrolase 36</fullName>
        <ecNumber evidence="4">3.4.19.12</ecNumber>
    </recommendedName>
    <alternativeName>
        <fullName evidence="12">Deubiquitinating enzyme 36</fullName>
    </alternativeName>
    <alternativeName>
        <fullName evidence="11">Protein scrawny</fullName>
    </alternativeName>
    <alternativeName>
        <fullName evidence="10">Ubiquitin thioesterase 36</fullName>
    </alternativeName>
    <alternativeName>
        <fullName evidence="13">Ubiquitin-specific-processing protease 36</fullName>
    </alternativeName>
</protein>
<dbReference type="InterPro" id="IPR028889">
    <property type="entry name" value="USP"/>
</dbReference>
<feature type="compositionally biased region" description="Polar residues" evidence="14">
    <location>
        <begin position="154"/>
        <end position="168"/>
    </location>
</feature>
<dbReference type="PROSITE" id="PS50235">
    <property type="entry name" value="USP_3"/>
    <property type="match status" value="1"/>
</dbReference>
<dbReference type="PANTHER" id="PTHR24006">
    <property type="entry name" value="UBIQUITIN CARBOXYL-TERMINAL HYDROLASE"/>
    <property type="match status" value="1"/>
</dbReference>
<dbReference type="STRING" id="6280.A0A0N4TRE5"/>
<dbReference type="GO" id="GO:0005730">
    <property type="term" value="C:nucleolus"/>
    <property type="evidence" value="ECO:0007669"/>
    <property type="project" value="UniProtKB-SubCell"/>
</dbReference>
<evidence type="ECO:0000256" key="14">
    <source>
        <dbReference type="SAM" id="MobiDB-lite"/>
    </source>
</evidence>
<feature type="compositionally biased region" description="Low complexity" evidence="14">
    <location>
        <begin position="129"/>
        <end position="138"/>
    </location>
</feature>
<dbReference type="InterPro" id="IPR018200">
    <property type="entry name" value="USP_CS"/>
</dbReference>
<evidence type="ECO:0000256" key="9">
    <source>
        <dbReference type="ARBA" id="ARBA00039432"/>
    </source>
</evidence>
<evidence type="ECO:0000259" key="15">
    <source>
        <dbReference type="PROSITE" id="PS50235"/>
    </source>
</evidence>
<reference evidence="18" key="1">
    <citation type="submission" date="2017-02" db="UniProtKB">
        <authorList>
            <consortium name="WormBaseParasite"/>
        </authorList>
    </citation>
    <scope>IDENTIFICATION</scope>
</reference>
<comment type="catalytic activity">
    <reaction evidence="1">
        <text>Thiol-dependent hydrolysis of ester, thioester, amide, peptide and isopeptide bonds formed by the C-terminal Gly of ubiquitin (a 76-residue protein attached to proteins as an intracellular targeting signal).</text>
        <dbReference type="EC" id="3.4.19.12"/>
    </reaction>
</comment>
<evidence type="ECO:0000256" key="5">
    <source>
        <dbReference type="ARBA" id="ARBA00022670"/>
    </source>
</evidence>
<evidence type="ECO:0000313" key="16">
    <source>
        <dbReference type="EMBL" id="VDN92365.1"/>
    </source>
</evidence>
<keyword evidence="6" id="KW-0833">Ubl conjugation pathway</keyword>
<keyword evidence="7" id="KW-0378">Hydrolase</keyword>
<feature type="domain" description="USP" evidence="15">
    <location>
        <begin position="340"/>
        <end position="646"/>
    </location>
</feature>
<dbReference type="WBParaSite" id="BPAG_0001121701-mRNA-1">
    <property type="protein sequence ID" value="BPAG_0001121701-mRNA-1"/>
    <property type="gene ID" value="BPAG_0001121701"/>
</dbReference>
<evidence type="ECO:0000256" key="6">
    <source>
        <dbReference type="ARBA" id="ARBA00022786"/>
    </source>
</evidence>
<dbReference type="InterPro" id="IPR050164">
    <property type="entry name" value="Peptidase_C19"/>
</dbReference>
<dbReference type="PROSITE" id="PS00973">
    <property type="entry name" value="USP_2"/>
    <property type="match status" value="1"/>
</dbReference>
<accession>A0A0N4TRE5</accession>
<sequence length="687" mass="76746">MKGPTNTKKGTERSSDNHHWGIFSELFLLVYQSLDSEKQSMMRSAAKNCTVLNSSVSNSGQSTSRTCEIIERERGYEMAASANSGSTSNHAPPSFDSTGLRMIQTNYRDSSSSPRSPPARCAKRLKNNSSTLSARSSSVSSTVSTLSAVINLNNQSPKSHAVSDTPQKSAGKHLNNANSIQTNVGSTKLTKYFARDMLHGTNNVRRLNSPPVRINSHLDLANHNGYDDNRPSTSKCFTSGSKILLNGAVKRRMDINTSHTSTRKMESQSVSDSSTVATFLYSFIYVFQGNRILNGKAEGKRLIPESSELETRFPANSRTVFYATWEGSRVLNPDGRNVGVGLCNYSNDCFLNAVLQIILHCIPFARYLGEHLPLFSCVKDCVACGLARFIRYSMSSRQPFKPAWISFILEKAFPSHLLGAQEDAHEALNHILDALDSEARNGMSSSDRNFSDPLNGPRFSTPVEQLFVGTLRNQIQCSACSAILINYERFRELNLGIKKTGYDRRITLEDLLDDYFGSEVLNSFKCTNCKRTTQIQRSSRILRAPNLLLIQIKRFNSFGGKIGVHVNFNLRLDLEQYIHRAGESHVYELTGIVQHMGNAVEHGHYIAVVRGFDGRSYYMFDDEQRHRVSLSELHNTQAYMLLYVRCDAFRNSVSSSVALSAANETQNDAPTRNRVMKRPYIQISMDT</sequence>
<dbReference type="GO" id="GO:0004843">
    <property type="term" value="F:cysteine-type deubiquitinase activity"/>
    <property type="evidence" value="ECO:0007669"/>
    <property type="project" value="UniProtKB-EC"/>
</dbReference>
<dbReference type="Gene3D" id="3.90.70.10">
    <property type="entry name" value="Cysteine proteinases"/>
    <property type="match status" value="1"/>
</dbReference>
<evidence type="ECO:0000256" key="10">
    <source>
        <dbReference type="ARBA" id="ARBA00041300"/>
    </source>
</evidence>
<dbReference type="GO" id="GO:0016579">
    <property type="term" value="P:protein deubiquitination"/>
    <property type="evidence" value="ECO:0007669"/>
    <property type="project" value="InterPro"/>
</dbReference>
<dbReference type="GO" id="GO:0006508">
    <property type="term" value="P:proteolysis"/>
    <property type="evidence" value="ECO:0007669"/>
    <property type="project" value="UniProtKB-KW"/>
</dbReference>
<evidence type="ECO:0000256" key="3">
    <source>
        <dbReference type="ARBA" id="ARBA00009085"/>
    </source>
</evidence>
<dbReference type="Pfam" id="PF00443">
    <property type="entry name" value="UCH"/>
    <property type="match status" value="1"/>
</dbReference>
<evidence type="ECO:0000256" key="1">
    <source>
        <dbReference type="ARBA" id="ARBA00000707"/>
    </source>
</evidence>
<comment type="subcellular location">
    <subcellularLocation>
        <location evidence="2">Nucleus</location>
        <location evidence="2">Nucleolus</location>
    </subcellularLocation>
</comment>
<evidence type="ECO:0000256" key="7">
    <source>
        <dbReference type="ARBA" id="ARBA00022801"/>
    </source>
</evidence>
<evidence type="ECO:0000256" key="2">
    <source>
        <dbReference type="ARBA" id="ARBA00004604"/>
    </source>
</evidence>
<evidence type="ECO:0000313" key="18">
    <source>
        <dbReference type="WBParaSite" id="BPAG_0001121701-mRNA-1"/>
    </source>
</evidence>
<keyword evidence="17" id="KW-1185">Reference proteome</keyword>
<name>A0A0N4TRE5_BRUPA</name>
<evidence type="ECO:0000256" key="8">
    <source>
        <dbReference type="ARBA" id="ARBA00022807"/>
    </source>
</evidence>
<keyword evidence="5" id="KW-0645">Protease</keyword>
<dbReference type="InterPro" id="IPR001394">
    <property type="entry name" value="Peptidase_C19_UCH"/>
</dbReference>
<dbReference type="AlphaFoldDB" id="A0A0N4TRE5"/>
<keyword evidence="8" id="KW-0788">Thiol protease</keyword>
<dbReference type="GO" id="GO:0005829">
    <property type="term" value="C:cytosol"/>
    <property type="evidence" value="ECO:0007669"/>
    <property type="project" value="TreeGrafter"/>
</dbReference>
<evidence type="ECO:0000313" key="17">
    <source>
        <dbReference type="Proteomes" id="UP000278627"/>
    </source>
</evidence>
<feature type="region of interest" description="Disordered" evidence="14">
    <location>
        <begin position="154"/>
        <end position="174"/>
    </location>
</feature>
<dbReference type="PANTHER" id="PTHR24006:SF758">
    <property type="entry name" value="UBIQUITIN CARBOXYL-TERMINAL HYDROLASE 36"/>
    <property type="match status" value="1"/>
</dbReference>
<dbReference type="GO" id="GO:0042981">
    <property type="term" value="P:regulation of apoptotic process"/>
    <property type="evidence" value="ECO:0007669"/>
    <property type="project" value="TreeGrafter"/>
</dbReference>
<reference evidence="16 17" key="2">
    <citation type="submission" date="2018-11" db="EMBL/GenBank/DDBJ databases">
        <authorList>
            <consortium name="Pathogen Informatics"/>
        </authorList>
    </citation>
    <scope>NUCLEOTIDE SEQUENCE [LARGE SCALE GENOMIC DNA]</scope>
</reference>
<dbReference type="Proteomes" id="UP000278627">
    <property type="component" value="Unassembled WGS sequence"/>
</dbReference>
<dbReference type="InterPro" id="IPR038765">
    <property type="entry name" value="Papain-like_cys_pep_sf"/>
</dbReference>
<evidence type="ECO:0000256" key="13">
    <source>
        <dbReference type="ARBA" id="ARBA00043009"/>
    </source>
</evidence>
<comment type="similarity">
    <text evidence="3">Belongs to the peptidase C19 family.</text>
</comment>
<evidence type="ECO:0000256" key="11">
    <source>
        <dbReference type="ARBA" id="ARBA00042154"/>
    </source>
</evidence>
<evidence type="ECO:0000256" key="12">
    <source>
        <dbReference type="ARBA" id="ARBA00042420"/>
    </source>
</evidence>
<dbReference type="SUPFAM" id="SSF54001">
    <property type="entry name" value="Cysteine proteinases"/>
    <property type="match status" value="1"/>
</dbReference>
<dbReference type="EMBL" id="UZAD01013217">
    <property type="protein sequence ID" value="VDN92365.1"/>
    <property type="molecule type" value="Genomic_DNA"/>
</dbReference>
<organism evidence="18">
    <name type="scientific">Brugia pahangi</name>
    <name type="common">Filarial nematode worm</name>
    <dbReference type="NCBI Taxonomy" id="6280"/>
    <lineage>
        <taxon>Eukaryota</taxon>
        <taxon>Metazoa</taxon>
        <taxon>Ecdysozoa</taxon>
        <taxon>Nematoda</taxon>
        <taxon>Chromadorea</taxon>
        <taxon>Rhabditida</taxon>
        <taxon>Spirurina</taxon>
        <taxon>Spiruromorpha</taxon>
        <taxon>Filarioidea</taxon>
        <taxon>Onchocercidae</taxon>
        <taxon>Brugia</taxon>
    </lineage>
</organism>
<evidence type="ECO:0000256" key="4">
    <source>
        <dbReference type="ARBA" id="ARBA00012759"/>
    </source>
</evidence>
<dbReference type="EC" id="3.4.19.12" evidence="4"/>